<feature type="transmembrane region" description="Helical" evidence="10">
    <location>
        <begin position="20"/>
        <end position="37"/>
    </location>
</feature>
<keyword evidence="8 10" id="KW-1133">Transmembrane helix</keyword>
<feature type="transmembrane region" description="Helical" evidence="10">
    <location>
        <begin position="282"/>
        <end position="299"/>
    </location>
</feature>
<evidence type="ECO:0000256" key="1">
    <source>
        <dbReference type="ARBA" id="ARBA00004429"/>
    </source>
</evidence>
<evidence type="ECO:0000256" key="10">
    <source>
        <dbReference type="SAM" id="Phobius"/>
    </source>
</evidence>
<evidence type="ECO:0000256" key="2">
    <source>
        <dbReference type="ARBA" id="ARBA00008835"/>
    </source>
</evidence>
<feature type="transmembrane region" description="Helical" evidence="10">
    <location>
        <begin position="201"/>
        <end position="222"/>
    </location>
</feature>
<dbReference type="PANTHER" id="PTHR30161:SF3">
    <property type="entry name" value="SECRETION SYSTEM APPARATUS PROTEIN SSAV"/>
    <property type="match status" value="1"/>
</dbReference>
<dbReference type="InterPro" id="IPR025505">
    <property type="entry name" value="FHIPEP_CS"/>
</dbReference>
<keyword evidence="5" id="KW-0997">Cell inner membrane</keyword>
<keyword evidence="6 10" id="KW-0812">Transmembrane</keyword>
<dbReference type="InterPro" id="IPR042196">
    <property type="entry name" value="FHIPEP_4"/>
</dbReference>
<dbReference type="Pfam" id="PF00771">
    <property type="entry name" value="FHIPEP"/>
    <property type="match status" value="1"/>
</dbReference>
<dbReference type="Gene3D" id="3.40.30.60">
    <property type="entry name" value="FHIPEP family, domain 1"/>
    <property type="match status" value="1"/>
</dbReference>
<evidence type="ECO:0000256" key="7">
    <source>
        <dbReference type="ARBA" id="ARBA00022927"/>
    </source>
</evidence>
<comment type="subcellular location">
    <subcellularLocation>
        <location evidence="1">Cell inner membrane</location>
        <topology evidence="1">Multi-pass membrane protein</topology>
    </subcellularLocation>
</comment>
<dbReference type="InterPro" id="IPR001712">
    <property type="entry name" value="T3SS_FHIPEP"/>
</dbReference>
<evidence type="ECO:0000256" key="9">
    <source>
        <dbReference type="ARBA" id="ARBA00023136"/>
    </source>
</evidence>
<dbReference type="AlphaFoldDB" id="A0A0H5MIA4"/>
<dbReference type="NCBIfam" id="NF009363">
    <property type="entry name" value="PRK12720.1"/>
    <property type="match status" value="1"/>
</dbReference>
<name>A0A0H5MIA4_YERIN</name>
<feature type="transmembrane region" description="Helical" evidence="10">
    <location>
        <begin position="74"/>
        <end position="94"/>
    </location>
</feature>
<reference evidence="12" key="1">
    <citation type="submission" date="2015-03" db="EMBL/GenBank/DDBJ databases">
        <authorList>
            <consortium name="Pathogen Informatics"/>
        </authorList>
    </citation>
    <scope>NUCLEOTIDE SEQUENCE [LARGE SCALE GENOMIC DNA]</scope>
    <source>
        <strain evidence="12">R148</strain>
    </source>
</reference>
<dbReference type="EMBL" id="CWJI01000017">
    <property type="protein sequence ID" value="CRY56826.1"/>
    <property type="molecule type" value="Genomic_DNA"/>
</dbReference>
<evidence type="ECO:0000256" key="6">
    <source>
        <dbReference type="ARBA" id="ARBA00022692"/>
    </source>
</evidence>
<dbReference type="GO" id="GO:0005886">
    <property type="term" value="C:plasma membrane"/>
    <property type="evidence" value="ECO:0007669"/>
    <property type="project" value="UniProtKB-SubCell"/>
</dbReference>
<dbReference type="InterPro" id="IPR042193">
    <property type="entry name" value="FHIPEP_3"/>
</dbReference>
<evidence type="ECO:0000313" key="12">
    <source>
        <dbReference type="Proteomes" id="UP000043316"/>
    </source>
</evidence>
<evidence type="ECO:0000256" key="3">
    <source>
        <dbReference type="ARBA" id="ARBA00022448"/>
    </source>
</evidence>
<dbReference type="PROSITE" id="PS00994">
    <property type="entry name" value="FHIPEP"/>
    <property type="match status" value="1"/>
</dbReference>
<dbReference type="PIRSF" id="PIRSF005419">
    <property type="entry name" value="FlhA"/>
    <property type="match status" value="1"/>
</dbReference>
<keyword evidence="9 10" id="KW-0472">Membrane</keyword>
<dbReference type="InterPro" id="IPR006302">
    <property type="entry name" value="T3SS_HrcV"/>
</dbReference>
<dbReference type="RefSeq" id="WP_053010270.1">
    <property type="nucleotide sequence ID" value="NZ_CWJI01000017.1"/>
</dbReference>
<evidence type="ECO:0000256" key="5">
    <source>
        <dbReference type="ARBA" id="ARBA00022519"/>
    </source>
</evidence>
<dbReference type="PANTHER" id="PTHR30161">
    <property type="entry name" value="FLAGELLAR EXPORT PROTEIN, MEMBRANE FLHA SUBUNIT-RELATED"/>
    <property type="match status" value="1"/>
</dbReference>
<protein>
    <submittedName>
        <fullName evidence="11">Secretion system apparatus protein ssaV</fullName>
    </submittedName>
</protein>
<dbReference type="GO" id="GO:0009306">
    <property type="term" value="P:protein secretion"/>
    <property type="evidence" value="ECO:0007669"/>
    <property type="project" value="InterPro"/>
</dbReference>
<gene>
    <name evidence="11" type="primary">ssaV</name>
    <name evidence="11" type="ORF">ERS008476_03871</name>
</gene>
<keyword evidence="3" id="KW-0813">Transport</keyword>
<dbReference type="Gene3D" id="3.40.50.12790">
    <property type="entry name" value="FHIPEP family, domain 4"/>
    <property type="match status" value="1"/>
</dbReference>
<dbReference type="PRINTS" id="PR00949">
    <property type="entry name" value="TYPE3IMAPROT"/>
</dbReference>
<accession>A0A0H5MIA4</accession>
<organism evidence="11 12">
    <name type="scientific">Yersinia intermedia</name>
    <dbReference type="NCBI Taxonomy" id="631"/>
    <lineage>
        <taxon>Bacteria</taxon>
        <taxon>Pseudomonadati</taxon>
        <taxon>Pseudomonadota</taxon>
        <taxon>Gammaproteobacteria</taxon>
        <taxon>Enterobacterales</taxon>
        <taxon>Yersiniaceae</taxon>
        <taxon>Yersinia</taxon>
    </lineage>
</organism>
<feature type="transmembrane region" description="Helical" evidence="10">
    <location>
        <begin position="43"/>
        <end position="62"/>
    </location>
</feature>
<feature type="transmembrane region" description="Helical" evidence="10">
    <location>
        <begin position="106"/>
        <end position="132"/>
    </location>
</feature>
<dbReference type="InterPro" id="IPR042194">
    <property type="entry name" value="FHIPEP_1"/>
</dbReference>
<dbReference type="NCBIfam" id="TIGR01399">
    <property type="entry name" value="hrcV"/>
    <property type="match status" value="1"/>
</dbReference>
<sequence length="690" mass="76384">MRESALKRRLMMITERQDVFLAIMLLVAIFMMILPLPTVMVDVLIAINLAMSVILLMISIYLRDPLDFSVFPSLLLITTLYRLALTISTTRLVLLQHDAGQIVEAFGQFVVGGNLAVGLIIFTIITVVQFIVITKGSERVAEVSARFSLDGMPGKQMSIDGDLRAGVIDSTEAGRQRERVQKESRLFGAMDGAMKFVKGDAIAGIIVILVNIFGGIIIGVVQHNMSAEQAMLTYAVLSVGDGLCAQIPSLLISITAGIIVTRVPGRDKQSLAKDLVLQMGRQPDALWLAAAILLVFAVLPGFPFLIFITLALLVAAPAFLLYRRNRASPQNGGAKNVDESGGSPAGNMTPGAVPLMMYCADNLRYPQLERDIDSLRWRRFEHLGVPLPEVMICRDPTLAENTISICVYQEAVLTITLPPDDLLLVQPSSQLETRSQKLSAKMGTFEWLSPEQGSQASTLGIPYAQGNQRILYCLTRVLDRHTSEFIGVQETRYLMDAMEGRYGELVKELQRQMPVGKVAEILQRLVEEEVSIRDLRTIFGALVAWAPKEKDAVMLTEYVRIALRRHVCGRFSKNKAWLPVLRLGEGAENLIRESIRQTSAGTYSALGDKHSRLILSKIRAAFAENNDTVLLASIDVRRFVRKIVERDIFILPVLSWQELGDEMNIRVVDTIELIGEELDEVMDGDIHAVA</sequence>
<dbReference type="Proteomes" id="UP000043316">
    <property type="component" value="Unassembled WGS sequence"/>
</dbReference>
<feature type="transmembrane region" description="Helical" evidence="10">
    <location>
        <begin position="234"/>
        <end position="261"/>
    </location>
</feature>
<evidence type="ECO:0000313" key="11">
    <source>
        <dbReference type="EMBL" id="CRY56826.1"/>
    </source>
</evidence>
<proteinExistence type="inferred from homology"/>
<keyword evidence="7" id="KW-0653">Protein transport</keyword>
<dbReference type="Gene3D" id="1.10.8.540">
    <property type="entry name" value="FHIPEP family, domain 3"/>
    <property type="match status" value="1"/>
</dbReference>
<evidence type="ECO:0000256" key="8">
    <source>
        <dbReference type="ARBA" id="ARBA00022989"/>
    </source>
</evidence>
<keyword evidence="4" id="KW-1003">Cell membrane</keyword>
<evidence type="ECO:0000256" key="4">
    <source>
        <dbReference type="ARBA" id="ARBA00022475"/>
    </source>
</evidence>
<comment type="similarity">
    <text evidence="2">Belongs to the FHIPEP (flagella/HR/invasion proteins export pore) family.</text>
</comment>